<dbReference type="EMBL" id="CACRTL010000015">
    <property type="protein sequence ID" value="VYT64784.1"/>
    <property type="molecule type" value="Genomic_DNA"/>
</dbReference>
<accession>A0A6N2YD39</accession>
<dbReference type="GO" id="GO:0003677">
    <property type="term" value="F:DNA binding"/>
    <property type="evidence" value="ECO:0007669"/>
    <property type="project" value="InterPro"/>
</dbReference>
<reference evidence="2" key="1">
    <citation type="submission" date="2019-11" db="EMBL/GenBank/DDBJ databases">
        <authorList>
            <person name="Feng L."/>
        </authorList>
    </citation>
    <scope>NUCLEOTIDE SEQUENCE</scope>
    <source>
        <strain evidence="2">CramosumLFYP8</strain>
    </source>
</reference>
<dbReference type="InterPro" id="IPR002525">
    <property type="entry name" value="Transp_IS110-like_N"/>
</dbReference>
<dbReference type="PANTHER" id="PTHR33055:SF13">
    <property type="entry name" value="TRANSPOSASE"/>
    <property type="match status" value="1"/>
</dbReference>
<name>A0A6N2YD39_9FIRM</name>
<dbReference type="AlphaFoldDB" id="A0A6N2YD39"/>
<dbReference type="RefSeq" id="WP_008792494.1">
    <property type="nucleotide sequence ID" value="NZ_CACRTL010000015.1"/>
</dbReference>
<proteinExistence type="predicted"/>
<feature type="domain" description="Transposase IS110-like N-terminal" evidence="1">
    <location>
        <begin position="9"/>
        <end position="154"/>
    </location>
</feature>
<sequence length="256" mass="29672">MKIVRKICCGMDIHKNLIVAAIAASGDNNVTTYIQKQFSTFNSDLLNLLNWLKSNNCFDVCMESTSKYWIPVFNILESELNIFLTHPKYVKVIRSKKTDKKDSKWIASIFKQDLLKYSFIPPKNIRELRKISHYRIKLVNKRSSERNRYQNCMTVSNIALASVSTDHLGKNCKAAMDEILKSDIITEDNLKKILKGSVSKKSDQIFQAIQNSHIESDQRFKINCTIKHMNNLDEYIQNWLVFETTSCSMCSFGYQE</sequence>
<evidence type="ECO:0000313" key="2">
    <source>
        <dbReference type="EMBL" id="VYT64784.1"/>
    </source>
</evidence>
<dbReference type="Pfam" id="PF01548">
    <property type="entry name" value="DEDD_Tnp_IS110"/>
    <property type="match status" value="1"/>
</dbReference>
<dbReference type="GO" id="GO:0006313">
    <property type="term" value="P:DNA transposition"/>
    <property type="evidence" value="ECO:0007669"/>
    <property type="project" value="InterPro"/>
</dbReference>
<dbReference type="PANTHER" id="PTHR33055">
    <property type="entry name" value="TRANSPOSASE FOR INSERTION SEQUENCE ELEMENT IS1111A"/>
    <property type="match status" value="1"/>
</dbReference>
<gene>
    <name evidence="2" type="ORF">CRLFYP8_01798</name>
</gene>
<evidence type="ECO:0000259" key="1">
    <source>
        <dbReference type="Pfam" id="PF01548"/>
    </source>
</evidence>
<dbReference type="GO" id="GO:0004803">
    <property type="term" value="F:transposase activity"/>
    <property type="evidence" value="ECO:0007669"/>
    <property type="project" value="InterPro"/>
</dbReference>
<organism evidence="2">
    <name type="scientific">Thomasclavelia ramosa</name>
    <dbReference type="NCBI Taxonomy" id="1547"/>
    <lineage>
        <taxon>Bacteria</taxon>
        <taxon>Bacillati</taxon>
        <taxon>Bacillota</taxon>
        <taxon>Erysipelotrichia</taxon>
        <taxon>Erysipelotrichales</taxon>
        <taxon>Coprobacillaceae</taxon>
        <taxon>Thomasclavelia</taxon>
    </lineage>
</organism>
<dbReference type="InterPro" id="IPR047650">
    <property type="entry name" value="Transpos_IS110"/>
</dbReference>
<protein>
    <submittedName>
        <fullName evidence="2">Transposase</fullName>
    </submittedName>
</protein>